<keyword evidence="2" id="KW-0732">Signal</keyword>
<feature type="region of interest" description="Disordered" evidence="1">
    <location>
        <begin position="54"/>
        <end position="131"/>
    </location>
</feature>
<evidence type="ECO:0000313" key="4">
    <source>
        <dbReference type="EMBL" id="MDU9005945.1"/>
    </source>
</evidence>
<feature type="domain" description="DUF4384" evidence="3">
    <location>
        <begin position="363"/>
        <end position="440"/>
    </location>
</feature>
<name>A0ABU3VIG9_9RHOB</name>
<dbReference type="InterPro" id="IPR025493">
    <property type="entry name" value="DUF4384"/>
</dbReference>
<dbReference type="Pfam" id="PF14326">
    <property type="entry name" value="DUF4384"/>
    <property type="match status" value="1"/>
</dbReference>
<keyword evidence="5" id="KW-1185">Reference proteome</keyword>
<dbReference type="Proteomes" id="UP001255416">
    <property type="component" value="Unassembled WGS sequence"/>
</dbReference>
<sequence>MTGGLGIWAVGICASALANAAIGTALLVAMRPEPVEQQQSPQSVLDVQAHQLNRDRAVEQQPEADAADAAEPNSPTVDAGHIPRSQAVARRPVPARLSEQPPPHVTLGSVRPSSATQTPAQPEPNRLGSAQTQGMMLPDRTVSARPAPVVRPVSSNALQSNVPDDISLPTVAAAATAIGTAKRTAMALPQASGNADPVTPISPPLQRAAPILSEPEKMTAALAYSGADDGEVDPASVAAFQSFVHPEDAPSQGTTVRDAVSDLLAQVPCSRLQVEFDPTTAMLRVNGHIPEDGLRTPVLKALQTQMGTDITLSDHILILPRPQCGALAGISNVGLPQSTDQLTNPLLVGADTHVRALNFVREERLYFNLTAPDYDAYIYVDYFDADGNVLHLSPNDQIAQRMVPAKSDVRVGARSPEDDGLQIFVGPPYGQEISAAFAASVPLYDTPRPLIEPAAAYLEWLKGKVATARQNNPDFKGEWVYFFVTTSAD</sequence>
<dbReference type="EMBL" id="JASMWN010000018">
    <property type="protein sequence ID" value="MDU9005945.1"/>
    <property type="molecule type" value="Genomic_DNA"/>
</dbReference>
<feature type="compositionally biased region" description="Polar residues" evidence="1">
    <location>
        <begin position="111"/>
        <end position="120"/>
    </location>
</feature>
<evidence type="ECO:0000256" key="1">
    <source>
        <dbReference type="SAM" id="MobiDB-lite"/>
    </source>
</evidence>
<accession>A0ABU3VIG9</accession>
<dbReference type="RefSeq" id="WP_316780135.1">
    <property type="nucleotide sequence ID" value="NZ_JASMWN010000018.1"/>
</dbReference>
<evidence type="ECO:0000256" key="2">
    <source>
        <dbReference type="SAM" id="SignalP"/>
    </source>
</evidence>
<feature type="chain" id="PRO_5046198355" evidence="2">
    <location>
        <begin position="21"/>
        <end position="489"/>
    </location>
</feature>
<comment type="caution">
    <text evidence="4">The sequence shown here is derived from an EMBL/GenBank/DDBJ whole genome shotgun (WGS) entry which is preliminary data.</text>
</comment>
<feature type="compositionally biased region" description="Low complexity" evidence="1">
    <location>
        <begin position="59"/>
        <end position="72"/>
    </location>
</feature>
<proteinExistence type="predicted"/>
<protein>
    <submittedName>
        <fullName evidence="4">DUF4384 domain-containing protein</fullName>
    </submittedName>
</protein>
<evidence type="ECO:0000313" key="5">
    <source>
        <dbReference type="Proteomes" id="UP001255416"/>
    </source>
</evidence>
<organism evidence="4 5">
    <name type="scientific">Sedimentitalea todarodis</name>
    <dbReference type="NCBI Taxonomy" id="1631240"/>
    <lineage>
        <taxon>Bacteria</taxon>
        <taxon>Pseudomonadati</taxon>
        <taxon>Pseudomonadota</taxon>
        <taxon>Alphaproteobacteria</taxon>
        <taxon>Rhodobacterales</taxon>
        <taxon>Paracoccaceae</taxon>
        <taxon>Sedimentitalea</taxon>
    </lineage>
</organism>
<gene>
    <name evidence="4" type="ORF">QO231_19105</name>
</gene>
<reference evidence="5" key="1">
    <citation type="submission" date="2023-05" db="EMBL/GenBank/DDBJ databases">
        <title>Sedimentitalea sp. nov. JM2-8.</title>
        <authorList>
            <person name="Huang J."/>
        </authorList>
    </citation>
    <scope>NUCLEOTIDE SEQUENCE [LARGE SCALE GENOMIC DNA]</scope>
    <source>
        <strain evidence="5">KHS03</strain>
    </source>
</reference>
<feature type="signal peptide" evidence="2">
    <location>
        <begin position="1"/>
        <end position="20"/>
    </location>
</feature>
<evidence type="ECO:0000259" key="3">
    <source>
        <dbReference type="Pfam" id="PF14326"/>
    </source>
</evidence>